<dbReference type="Gene3D" id="3.40.630.30">
    <property type="match status" value="1"/>
</dbReference>
<protein>
    <submittedName>
        <fullName evidence="1">GNAT family N-acetyltransferase</fullName>
        <ecNumber evidence="1">2.3.-.-</ecNumber>
    </submittedName>
</protein>
<evidence type="ECO:0000313" key="2">
    <source>
        <dbReference type="Proteomes" id="UP001597237"/>
    </source>
</evidence>
<gene>
    <name evidence="1" type="ORF">ACFSC0_12620</name>
</gene>
<keyword evidence="1" id="KW-0012">Acyltransferase</keyword>
<keyword evidence="1" id="KW-0808">Transferase</keyword>
<name>A0ABW4N341_9CAUL</name>
<comment type="caution">
    <text evidence="1">The sequence shown here is derived from an EMBL/GenBank/DDBJ whole genome shotgun (WGS) entry which is preliminary data.</text>
</comment>
<reference evidence="2" key="1">
    <citation type="journal article" date="2019" name="Int. J. Syst. Evol. Microbiol.">
        <title>The Global Catalogue of Microorganisms (GCM) 10K type strain sequencing project: providing services to taxonomists for standard genome sequencing and annotation.</title>
        <authorList>
            <consortium name="The Broad Institute Genomics Platform"/>
            <consortium name="The Broad Institute Genome Sequencing Center for Infectious Disease"/>
            <person name="Wu L."/>
            <person name="Ma J."/>
        </authorList>
    </citation>
    <scope>NUCLEOTIDE SEQUENCE [LARGE SCALE GENOMIC DNA]</scope>
    <source>
        <strain evidence="2">DFY28</strain>
    </source>
</reference>
<dbReference type="InterPro" id="IPR016181">
    <property type="entry name" value="Acyl_CoA_acyltransferase"/>
</dbReference>
<sequence length="240" mass="25533">MNDLELLALDAEATFLTRADGRITAENEPTPGPAPRMFLAGCAEGNLLRLRHDLEPDVAQELGRLAAAEPPFASPEGEPRFLARYRALLAGAAPQFDLSFDLPNGLAPALDAEFVYSDGPAGQALMARFAAEGMPPHLAANGFGDVSEFWPPWCVALIGGEVGAVAFAARLGPRSAALGLVTFPGFRSRGLGAAVTAAWTRHPALADRRLFYGCARDNLSSRRVVQRLGLRFIGPTLRLA</sequence>
<dbReference type="SUPFAM" id="SSF55729">
    <property type="entry name" value="Acyl-CoA N-acyltransferases (Nat)"/>
    <property type="match status" value="1"/>
</dbReference>
<dbReference type="Proteomes" id="UP001597237">
    <property type="component" value="Unassembled WGS sequence"/>
</dbReference>
<proteinExistence type="predicted"/>
<organism evidence="1 2">
    <name type="scientific">Phenylobacterium terrae</name>
    <dbReference type="NCBI Taxonomy" id="2665495"/>
    <lineage>
        <taxon>Bacteria</taxon>
        <taxon>Pseudomonadati</taxon>
        <taxon>Pseudomonadota</taxon>
        <taxon>Alphaproteobacteria</taxon>
        <taxon>Caulobacterales</taxon>
        <taxon>Caulobacteraceae</taxon>
        <taxon>Phenylobacterium</taxon>
    </lineage>
</organism>
<dbReference type="EMBL" id="JBHUEY010000001">
    <property type="protein sequence ID" value="MFD1784243.1"/>
    <property type="molecule type" value="Genomic_DNA"/>
</dbReference>
<evidence type="ECO:0000313" key="1">
    <source>
        <dbReference type="EMBL" id="MFD1784243.1"/>
    </source>
</evidence>
<dbReference type="EC" id="2.3.-.-" evidence="1"/>
<accession>A0ABW4N341</accession>
<keyword evidence="2" id="KW-1185">Reference proteome</keyword>
<dbReference type="RefSeq" id="WP_377283805.1">
    <property type="nucleotide sequence ID" value="NZ_JBHRSI010000009.1"/>
</dbReference>
<dbReference type="GO" id="GO:0016746">
    <property type="term" value="F:acyltransferase activity"/>
    <property type="evidence" value="ECO:0007669"/>
    <property type="project" value="UniProtKB-KW"/>
</dbReference>